<proteinExistence type="inferred from homology"/>
<feature type="region of interest" description="Disordered" evidence="9">
    <location>
        <begin position="661"/>
        <end position="682"/>
    </location>
</feature>
<dbReference type="GO" id="GO:0000922">
    <property type="term" value="C:spindle pole"/>
    <property type="evidence" value="ECO:0007669"/>
    <property type="project" value="TreeGrafter"/>
</dbReference>
<dbReference type="PANTHER" id="PTHR32123">
    <property type="entry name" value="BICD FAMILY-LIKE CARGO ADAPTER"/>
    <property type="match status" value="1"/>
</dbReference>
<organism evidence="10 11">
    <name type="scientific">Chiloscyllium punctatum</name>
    <name type="common">Brownbanded bambooshark</name>
    <name type="synonym">Hemiscyllium punctatum</name>
    <dbReference type="NCBI Taxonomy" id="137246"/>
    <lineage>
        <taxon>Eukaryota</taxon>
        <taxon>Metazoa</taxon>
        <taxon>Chordata</taxon>
        <taxon>Craniata</taxon>
        <taxon>Vertebrata</taxon>
        <taxon>Chondrichthyes</taxon>
        <taxon>Elasmobranchii</taxon>
        <taxon>Galeomorphii</taxon>
        <taxon>Galeoidea</taxon>
        <taxon>Orectolobiformes</taxon>
        <taxon>Hemiscylliidae</taxon>
        <taxon>Chiloscyllium</taxon>
    </lineage>
</organism>
<keyword evidence="11" id="KW-1185">Reference proteome</keyword>
<evidence type="ECO:0000256" key="8">
    <source>
        <dbReference type="HAMAP-Rule" id="MF_03041"/>
    </source>
</evidence>
<keyword evidence="4 8" id="KW-0995">Kinetochore</keyword>
<dbReference type="GO" id="GO:0000940">
    <property type="term" value="C:outer kinetochore"/>
    <property type="evidence" value="ECO:0007669"/>
    <property type="project" value="UniProtKB-UniRule"/>
</dbReference>
<feature type="compositionally biased region" description="Polar residues" evidence="9">
    <location>
        <begin position="669"/>
        <end position="682"/>
    </location>
</feature>
<feature type="coiled-coil region" evidence="8">
    <location>
        <begin position="434"/>
        <end position="503"/>
    </location>
</feature>
<name>A0A401SPT3_CHIPU</name>
<dbReference type="OrthoDB" id="2121607at2759"/>
<dbReference type="GO" id="GO:0007094">
    <property type="term" value="P:mitotic spindle assembly checkpoint signaling"/>
    <property type="evidence" value="ECO:0007669"/>
    <property type="project" value="InterPro"/>
</dbReference>
<comment type="subcellular location">
    <subcellularLocation>
        <location evidence="8">Chromosome</location>
        <location evidence="8">Centromere</location>
        <location evidence="8">Kinetochore</location>
    </subcellularLocation>
</comment>
<feature type="region of interest" description="Disordered" evidence="9">
    <location>
        <begin position="614"/>
        <end position="646"/>
    </location>
</feature>
<evidence type="ECO:0000256" key="3">
    <source>
        <dbReference type="ARBA" id="ARBA00022776"/>
    </source>
</evidence>
<comment type="caution">
    <text evidence="10">The sequence shown here is derived from an EMBL/GenBank/DDBJ whole genome shotgun (WGS) entry which is preliminary data.</text>
</comment>
<evidence type="ECO:0000256" key="2">
    <source>
        <dbReference type="ARBA" id="ARBA00022618"/>
    </source>
</evidence>
<comment type="function">
    <text evidence="8">Required for the localization of dynein and dynactin to the mitotic kintochore. Dynein is believed to control the initial lateral interaction between the kinetochore and spindle microtubules and to facilitate the subsequent formation of end-on kinetochore-microtubule attachments mediated by the NDC80 complex.</text>
</comment>
<dbReference type="Proteomes" id="UP000287033">
    <property type="component" value="Unassembled WGS sequence"/>
</dbReference>
<keyword evidence="2 8" id="KW-0132">Cell division</keyword>
<keyword evidence="3 8" id="KW-0498">Mitosis</keyword>
<dbReference type="GO" id="GO:0043515">
    <property type="term" value="F:kinetochore binding"/>
    <property type="evidence" value="ECO:0007669"/>
    <property type="project" value="UniProtKB-UniRule"/>
</dbReference>
<evidence type="ECO:0000313" key="10">
    <source>
        <dbReference type="EMBL" id="GCC32415.1"/>
    </source>
</evidence>
<dbReference type="OMA" id="NANECNQ"/>
<dbReference type="InterPro" id="IPR051149">
    <property type="entry name" value="Spindly/BICDR_Dynein_Adapter"/>
</dbReference>
<keyword evidence="6 8" id="KW-0131">Cell cycle</keyword>
<evidence type="ECO:0000256" key="9">
    <source>
        <dbReference type="SAM" id="MobiDB-lite"/>
    </source>
</evidence>
<evidence type="ECO:0000256" key="1">
    <source>
        <dbReference type="ARBA" id="ARBA00022454"/>
    </source>
</evidence>
<dbReference type="HAMAP" id="MF_03041">
    <property type="entry name" value="SPDLY"/>
    <property type="match status" value="1"/>
</dbReference>
<sequence length="682" mass="78231">MERGGALAAVGSGSAAKRLAGCVGACRVQTASRGGTVGDGVDRELGERHRGNRNFGEGIPKMTTVSELEDVIQQLRQQLQESESERMKAAQYGLELLKNEAELDNKLTETTNEFATVREHLEQEKYSLQREVELKNRMLDSMSSDIESSKQQYKTQLNQQLEQLERVHAREINELKNKLEKQKSELDEAQLCEKQLRHKLDRQSELLNAKTEELRNLSERAQETMSSEVMSLQMENIELETAKGKLQEDLNEMIYHQEQLELANNNLQRQVERLQEEKEDQEKETVSYCNALEKARVANQDLQIQLDQALQEARDPNSKGNSLFSEVEDRRAMMERQLIGLRVQYQSLQKQHAFSRQQLHRMKVQIATMLQIKGLQSDPGQLERLQSMLAQKNNEIQALVVKLRRLEKMEMNYDAGDNPNGVDVSDFGDGQYYVELLKLQIDNAKKENKTVNDELSLQRMKALAESQRVLEVERKFYANERQLKQYQSENMKLRIKLDELRLKYEPEEVKNRPSNRKKEKLPFEVLEEAQLASSKDPAAEATLSSDKISDARSRQTDALHNETLASCFEPVIQAVPASASEEQITELEPACKQSPSKEGKRLRILQEVNEVQVLSERSHNEVARPSPSPRVSKNDVKLEKPDEEEIDEAEELKLKKRVKRPKLHPVIHVSSQPTVESQCAQQ</sequence>
<dbReference type="PANTHER" id="PTHR32123:SF9">
    <property type="entry name" value="PROTEIN SPINDLY"/>
    <property type="match status" value="1"/>
</dbReference>
<dbReference type="STRING" id="137246.A0A401SPT3"/>
<feature type="coiled-coil region" evidence="8">
    <location>
        <begin position="382"/>
        <end position="409"/>
    </location>
</feature>
<feature type="coiled-coil region" evidence="8">
    <location>
        <begin position="65"/>
        <end position="92"/>
    </location>
</feature>
<keyword evidence="5 8" id="KW-0175">Coiled coil</keyword>
<dbReference type="GO" id="GO:0000132">
    <property type="term" value="P:establishment of mitotic spindle orientation"/>
    <property type="evidence" value="ECO:0007669"/>
    <property type="project" value="TreeGrafter"/>
</dbReference>
<keyword evidence="7 8" id="KW-0137">Centromere</keyword>
<evidence type="ECO:0000256" key="5">
    <source>
        <dbReference type="ARBA" id="ARBA00023054"/>
    </source>
</evidence>
<dbReference type="GO" id="GO:0034501">
    <property type="term" value="P:protein localization to kinetochore"/>
    <property type="evidence" value="ECO:0007669"/>
    <property type="project" value="UniProtKB-UniRule"/>
</dbReference>
<feature type="region of interest" description="Disordered" evidence="9">
    <location>
        <begin position="531"/>
        <end position="555"/>
    </location>
</feature>
<evidence type="ECO:0000256" key="4">
    <source>
        <dbReference type="ARBA" id="ARBA00022838"/>
    </source>
</evidence>
<reference evidence="10 11" key="1">
    <citation type="journal article" date="2018" name="Nat. Ecol. Evol.">
        <title>Shark genomes provide insights into elasmobranch evolution and the origin of vertebrates.</title>
        <authorList>
            <person name="Hara Y"/>
            <person name="Yamaguchi K"/>
            <person name="Onimaru K"/>
            <person name="Kadota M"/>
            <person name="Koyanagi M"/>
            <person name="Keeley SD"/>
            <person name="Tatsumi K"/>
            <person name="Tanaka K"/>
            <person name="Motone F"/>
            <person name="Kageyama Y"/>
            <person name="Nozu R"/>
            <person name="Adachi N"/>
            <person name="Nishimura O"/>
            <person name="Nakagawa R"/>
            <person name="Tanegashima C"/>
            <person name="Kiyatake I"/>
            <person name="Matsumoto R"/>
            <person name="Murakumo K"/>
            <person name="Nishida K"/>
            <person name="Terakita A"/>
            <person name="Kuratani S"/>
            <person name="Sato K"/>
            <person name="Hyodo S Kuraku.S."/>
        </authorList>
    </citation>
    <scope>NUCLEOTIDE SEQUENCE [LARGE SCALE GENOMIC DNA]</scope>
</reference>
<dbReference type="InterPro" id="IPR028593">
    <property type="entry name" value="SPDLY_chordates"/>
</dbReference>
<evidence type="ECO:0000256" key="7">
    <source>
        <dbReference type="ARBA" id="ARBA00023328"/>
    </source>
</evidence>
<evidence type="ECO:0000256" key="6">
    <source>
        <dbReference type="ARBA" id="ARBA00023306"/>
    </source>
</evidence>
<dbReference type="EMBL" id="BEZZ01000432">
    <property type="protein sequence ID" value="GCC32415.1"/>
    <property type="molecule type" value="Genomic_DNA"/>
</dbReference>
<keyword evidence="1 8" id="KW-0158">Chromosome</keyword>
<feature type="coiled-coil region" evidence="8">
    <location>
        <begin position="118"/>
        <end position="351"/>
    </location>
</feature>
<dbReference type="GO" id="GO:0007080">
    <property type="term" value="P:mitotic metaphase chromosome alignment"/>
    <property type="evidence" value="ECO:0007669"/>
    <property type="project" value="TreeGrafter"/>
</dbReference>
<gene>
    <name evidence="8" type="primary">SPDL1</name>
    <name evidence="8" type="synonym">CCDC99</name>
    <name evidence="10" type="ORF">chiPu_0010876</name>
</gene>
<comment type="similarity">
    <text evidence="8">Belongs to the Spindly family.</text>
</comment>
<dbReference type="GO" id="GO:0051301">
    <property type="term" value="P:cell division"/>
    <property type="evidence" value="ECO:0007669"/>
    <property type="project" value="UniProtKB-KW"/>
</dbReference>
<evidence type="ECO:0000313" key="11">
    <source>
        <dbReference type="Proteomes" id="UP000287033"/>
    </source>
</evidence>
<dbReference type="AlphaFoldDB" id="A0A401SPT3"/>
<protein>
    <recommendedName>
        <fullName evidence="8">Protein Spindly</fullName>
    </recommendedName>
    <alternativeName>
        <fullName evidence="8">Coiled-coil domain-containing protein 99</fullName>
    </alternativeName>
    <alternativeName>
        <fullName evidence="8">Spindle apparatus coiled-coil domain-containing protein 1</fullName>
    </alternativeName>
</protein>
<accession>A0A401SPT3</accession>